<keyword evidence="5 10" id="KW-0169">Cobalamin biosynthesis</keyword>
<sequence length="336" mass="34444">MTAAFSSISEFKSVLANAPSFNEQAFNDATQRNGQLTKPPAALGRLEDIAIWYASWRGDATPKIEHPQVIIFAGNHGVTARGVSAFPADVTAQMVMNFQHGGAAINQLANTFGAKLDVHALDLDNPTQDFTKGPAMSTDECLAALQTGWDAVDPETDLLVTGEMGIGNTTSAAAIACALFGGAPETWVGKGTGVDEAGLALKSQVVGEALLVNPDRDPLTVLGALGGRELVAMAGAIAHARVLSIPVILDGFICTAAAACLERAVAGALDHCVAGHQSDEQAHIKLLTALNKKPLLALDMRLGEGSGAALAIGIVKAAVACHSGMATFAQAGVSEG</sequence>
<dbReference type="RefSeq" id="WP_099594257.1">
    <property type="nucleotide sequence ID" value="NZ_MDGM01000013.1"/>
</dbReference>
<evidence type="ECO:0000313" key="11">
    <source>
        <dbReference type="EMBL" id="PIB23496.1"/>
    </source>
</evidence>
<keyword evidence="7 10" id="KW-0808">Transferase</keyword>
<dbReference type="EC" id="2.4.2.21" evidence="3 10"/>
<evidence type="ECO:0000256" key="4">
    <source>
        <dbReference type="ARBA" id="ARBA00015486"/>
    </source>
</evidence>
<evidence type="ECO:0000256" key="1">
    <source>
        <dbReference type="ARBA" id="ARBA00005049"/>
    </source>
</evidence>
<keyword evidence="6 10" id="KW-0328">Glycosyltransferase</keyword>
<feature type="active site" description="Proton acceptor" evidence="10">
    <location>
        <position position="304"/>
    </location>
</feature>
<proteinExistence type="inferred from homology"/>
<dbReference type="Pfam" id="PF02277">
    <property type="entry name" value="DBI_PRT"/>
    <property type="match status" value="1"/>
</dbReference>
<dbReference type="UniPathway" id="UPA00061">
    <property type="reaction ID" value="UER00516"/>
</dbReference>
<protein>
    <recommendedName>
        <fullName evidence="4 10">Nicotinate-nucleotide--dimethylbenzimidazole phosphoribosyltransferase</fullName>
        <shortName evidence="10">NN:DBI PRT</shortName>
        <ecNumber evidence="3 10">2.4.2.21</ecNumber>
    </recommendedName>
    <alternativeName>
        <fullName evidence="8 10">N(1)-alpha-phosphoribosyltransferase</fullName>
    </alternativeName>
</protein>
<evidence type="ECO:0000256" key="2">
    <source>
        <dbReference type="ARBA" id="ARBA00007110"/>
    </source>
</evidence>
<dbReference type="InterPro" id="IPR023195">
    <property type="entry name" value="Nict_dMeBzImd_PRibTrfase_N"/>
</dbReference>
<evidence type="ECO:0000256" key="5">
    <source>
        <dbReference type="ARBA" id="ARBA00022573"/>
    </source>
</evidence>
<comment type="function">
    <text evidence="10">Catalyzes the synthesis of alpha-ribazole-5'-phosphate from nicotinate mononucleotide (NAMN) and 5,6-dimethylbenzimidazole (DMB).</text>
</comment>
<evidence type="ECO:0000256" key="9">
    <source>
        <dbReference type="ARBA" id="ARBA00047340"/>
    </source>
</evidence>
<dbReference type="PANTHER" id="PTHR43463:SF1">
    <property type="entry name" value="NICOTINATE-NUCLEOTIDE--DIMETHYLBENZIMIDAZOLE PHOSPHORIBOSYLTRANSFERASE"/>
    <property type="match status" value="1"/>
</dbReference>
<dbReference type="Proteomes" id="UP000231516">
    <property type="component" value="Unassembled WGS sequence"/>
</dbReference>
<accession>A0A2G5K1T0</accession>
<dbReference type="PANTHER" id="PTHR43463">
    <property type="entry name" value="NICOTINATE-NUCLEOTIDE--DIMETHYLBENZIMIDAZOLE PHOSPHORIBOSYLTRANSFERASE"/>
    <property type="match status" value="1"/>
</dbReference>
<evidence type="ECO:0000256" key="10">
    <source>
        <dbReference type="HAMAP-Rule" id="MF_00230"/>
    </source>
</evidence>
<keyword evidence="12" id="KW-1185">Reference proteome</keyword>
<dbReference type="HAMAP" id="MF_00230">
    <property type="entry name" value="CobT"/>
    <property type="match status" value="1"/>
</dbReference>
<dbReference type="AlphaFoldDB" id="A0A2G5K1T0"/>
<reference evidence="11 12" key="1">
    <citation type="submission" date="2016-08" db="EMBL/GenBank/DDBJ databases">
        <title>Draft genome of Amylibacter sp. strain 4G11.</title>
        <authorList>
            <person name="Wong S.-K."/>
            <person name="Hamasaki K."/>
            <person name="Yoshizawa S."/>
        </authorList>
    </citation>
    <scope>NUCLEOTIDE SEQUENCE [LARGE SCALE GENOMIC DNA]</scope>
    <source>
        <strain evidence="11 12">4G11</strain>
    </source>
</reference>
<dbReference type="OrthoDB" id="9781491at2"/>
<dbReference type="InterPro" id="IPR017846">
    <property type="entry name" value="Nict_dMeBzImd_PRibTrfase_bact"/>
</dbReference>
<evidence type="ECO:0000256" key="7">
    <source>
        <dbReference type="ARBA" id="ARBA00022679"/>
    </source>
</evidence>
<gene>
    <name evidence="10" type="primary">cobT</name>
    <name evidence="11" type="ORF">BFP76_08105</name>
</gene>
<dbReference type="EMBL" id="MDGM01000013">
    <property type="protein sequence ID" value="PIB23496.1"/>
    <property type="molecule type" value="Genomic_DNA"/>
</dbReference>
<dbReference type="SUPFAM" id="SSF52733">
    <property type="entry name" value="Nicotinate mononucleotide:5,6-dimethylbenzimidazole phosphoribosyltransferase (CobT)"/>
    <property type="match status" value="1"/>
</dbReference>
<evidence type="ECO:0000256" key="6">
    <source>
        <dbReference type="ARBA" id="ARBA00022676"/>
    </source>
</evidence>
<evidence type="ECO:0000256" key="8">
    <source>
        <dbReference type="ARBA" id="ARBA00030686"/>
    </source>
</evidence>
<organism evidence="11 12">
    <name type="scientific">Paramylibacter kogurei</name>
    <dbReference type="NCBI Taxonomy" id="1889778"/>
    <lineage>
        <taxon>Bacteria</taxon>
        <taxon>Pseudomonadati</taxon>
        <taxon>Pseudomonadota</taxon>
        <taxon>Alphaproteobacteria</taxon>
        <taxon>Rhodobacterales</taxon>
        <taxon>Paracoccaceae</taxon>
        <taxon>Paramylibacter</taxon>
    </lineage>
</organism>
<evidence type="ECO:0000313" key="12">
    <source>
        <dbReference type="Proteomes" id="UP000231516"/>
    </source>
</evidence>
<comment type="similarity">
    <text evidence="2 10">Belongs to the CobT family.</text>
</comment>
<dbReference type="NCBIfam" id="TIGR03160">
    <property type="entry name" value="cobT_DBIPRT"/>
    <property type="match status" value="1"/>
</dbReference>
<dbReference type="GO" id="GO:0009236">
    <property type="term" value="P:cobalamin biosynthetic process"/>
    <property type="evidence" value="ECO:0007669"/>
    <property type="project" value="UniProtKB-UniRule"/>
</dbReference>
<comment type="pathway">
    <text evidence="1 10">Nucleoside biosynthesis; alpha-ribazole biosynthesis; alpha-ribazole from 5,6-dimethylbenzimidazole: step 1/2.</text>
</comment>
<dbReference type="Gene3D" id="3.40.50.10210">
    <property type="match status" value="1"/>
</dbReference>
<dbReference type="CDD" id="cd02439">
    <property type="entry name" value="DMB-PRT_CobT"/>
    <property type="match status" value="1"/>
</dbReference>
<comment type="catalytic activity">
    <reaction evidence="9 10">
        <text>5,6-dimethylbenzimidazole + nicotinate beta-D-ribonucleotide = alpha-ribazole 5'-phosphate + nicotinate + H(+)</text>
        <dbReference type="Rhea" id="RHEA:11196"/>
        <dbReference type="ChEBI" id="CHEBI:15378"/>
        <dbReference type="ChEBI" id="CHEBI:15890"/>
        <dbReference type="ChEBI" id="CHEBI:32544"/>
        <dbReference type="ChEBI" id="CHEBI:57502"/>
        <dbReference type="ChEBI" id="CHEBI:57918"/>
        <dbReference type="EC" id="2.4.2.21"/>
    </reaction>
</comment>
<dbReference type="InterPro" id="IPR003200">
    <property type="entry name" value="Nict_dMeBzImd_PRibTrfase"/>
</dbReference>
<dbReference type="GO" id="GO:0008939">
    <property type="term" value="F:nicotinate-nucleotide-dimethylbenzimidazole phosphoribosyltransferase activity"/>
    <property type="evidence" value="ECO:0007669"/>
    <property type="project" value="UniProtKB-UniRule"/>
</dbReference>
<dbReference type="Gene3D" id="1.10.1610.10">
    <property type="match status" value="1"/>
</dbReference>
<name>A0A2G5K1T0_9RHOB</name>
<comment type="caution">
    <text evidence="11">The sequence shown here is derived from an EMBL/GenBank/DDBJ whole genome shotgun (WGS) entry which is preliminary data.</text>
</comment>
<dbReference type="NCBIfam" id="NF000996">
    <property type="entry name" value="PRK00105.1"/>
    <property type="match status" value="1"/>
</dbReference>
<evidence type="ECO:0000256" key="3">
    <source>
        <dbReference type="ARBA" id="ARBA00011991"/>
    </source>
</evidence>
<dbReference type="InterPro" id="IPR036087">
    <property type="entry name" value="Nict_dMeBzImd_PRibTrfase_sf"/>
</dbReference>